<keyword evidence="4" id="KW-0808">Transferase</keyword>
<dbReference type="SMART" id="SM00387">
    <property type="entry name" value="HATPase_c"/>
    <property type="match status" value="1"/>
</dbReference>
<evidence type="ECO:0000256" key="5">
    <source>
        <dbReference type="ARBA" id="ARBA00022741"/>
    </source>
</evidence>
<dbReference type="Gene3D" id="3.30.565.10">
    <property type="entry name" value="Histidine kinase-like ATPase, C-terminal domain"/>
    <property type="match status" value="1"/>
</dbReference>
<dbReference type="PROSITE" id="PS50005">
    <property type="entry name" value="TPR"/>
    <property type="match status" value="2"/>
</dbReference>
<comment type="catalytic activity">
    <reaction evidence="1">
        <text>ATP + protein L-histidine = ADP + protein N-phospho-L-histidine.</text>
        <dbReference type="EC" id="2.7.13.3"/>
    </reaction>
</comment>
<feature type="repeat" description="TPR" evidence="9">
    <location>
        <begin position="249"/>
        <end position="282"/>
    </location>
</feature>
<dbReference type="InterPro" id="IPR019734">
    <property type="entry name" value="TPR_rpt"/>
</dbReference>
<dbReference type="SMART" id="SM00388">
    <property type="entry name" value="HisKA"/>
    <property type="match status" value="1"/>
</dbReference>
<evidence type="ECO:0000256" key="2">
    <source>
        <dbReference type="ARBA" id="ARBA00012438"/>
    </source>
</evidence>
<dbReference type="InterPro" id="IPR050351">
    <property type="entry name" value="BphY/WalK/GraS-like"/>
</dbReference>
<dbReference type="InterPro" id="IPR036097">
    <property type="entry name" value="HisK_dim/P_sf"/>
</dbReference>
<dbReference type="Pfam" id="PF00512">
    <property type="entry name" value="HisKA"/>
    <property type="match status" value="1"/>
</dbReference>
<comment type="caution">
    <text evidence="11">The sequence shown here is derived from an EMBL/GenBank/DDBJ whole genome shotgun (WGS) entry which is preliminary data.</text>
</comment>
<evidence type="ECO:0000256" key="7">
    <source>
        <dbReference type="ARBA" id="ARBA00022840"/>
    </source>
</evidence>
<reference evidence="11" key="1">
    <citation type="submission" date="2023-06" db="EMBL/GenBank/DDBJ databases">
        <title>Cytophagales bacterium Strain LB-30, isolated from soil.</title>
        <authorList>
            <person name="Liu B."/>
        </authorList>
    </citation>
    <scope>NUCLEOTIDE SEQUENCE</scope>
    <source>
        <strain evidence="11">LB-30</strain>
    </source>
</reference>
<feature type="repeat" description="TPR" evidence="9">
    <location>
        <begin position="169"/>
        <end position="202"/>
    </location>
</feature>
<evidence type="ECO:0000313" key="12">
    <source>
        <dbReference type="Proteomes" id="UP001168552"/>
    </source>
</evidence>
<keyword evidence="3" id="KW-0597">Phosphoprotein</keyword>
<evidence type="ECO:0000259" key="10">
    <source>
        <dbReference type="PROSITE" id="PS50109"/>
    </source>
</evidence>
<dbReference type="EC" id="2.7.13.3" evidence="2"/>
<keyword evidence="8" id="KW-0902">Two-component regulatory system</keyword>
<evidence type="ECO:0000256" key="8">
    <source>
        <dbReference type="ARBA" id="ARBA00023012"/>
    </source>
</evidence>
<evidence type="ECO:0000256" key="6">
    <source>
        <dbReference type="ARBA" id="ARBA00022777"/>
    </source>
</evidence>
<dbReference type="InterPro" id="IPR011990">
    <property type="entry name" value="TPR-like_helical_dom_sf"/>
</dbReference>
<feature type="domain" description="Histidine kinase" evidence="10">
    <location>
        <begin position="370"/>
        <end position="582"/>
    </location>
</feature>
<dbReference type="PRINTS" id="PR00344">
    <property type="entry name" value="BCTRLSENSOR"/>
</dbReference>
<dbReference type="GO" id="GO:0016301">
    <property type="term" value="F:kinase activity"/>
    <property type="evidence" value="ECO:0007669"/>
    <property type="project" value="UniProtKB-KW"/>
</dbReference>
<dbReference type="PANTHER" id="PTHR42878:SF7">
    <property type="entry name" value="SENSOR HISTIDINE KINASE GLRK"/>
    <property type="match status" value="1"/>
</dbReference>
<evidence type="ECO:0000256" key="3">
    <source>
        <dbReference type="ARBA" id="ARBA00022553"/>
    </source>
</evidence>
<gene>
    <name evidence="11" type="ORF">QWY31_11325</name>
</gene>
<dbReference type="CDD" id="cd00082">
    <property type="entry name" value="HisKA"/>
    <property type="match status" value="1"/>
</dbReference>
<dbReference type="Proteomes" id="UP001168552">
    <property type="component" value="Unassembled WGS sequence"/>
</dbReference>
<dbReference type="InterPro" id="IPR003594">
    <property type="entry name" value="HATPase_dom"/>
</dbReference>
<dbReference type="SUPFAM" id="SSF47384">
    <property type="entry name" value="Homodimeric domain of signal transducing histidine kinase"/>
    <property type="match status" value="1"/>
</dbReference>
<dbReference type="InterPro" id="IPR004358">
    <property type="entry name" value="Sig_transdc_His_kin-like_C"/>
</dbReference>
<evidence type="ECO:0000256" key="9">
    <source>
        <dbReference type="PROSITE-ProRule" id="PRU00339"/>
    </source>
</evidence>
<protein>
    <recommendedName>
        <fullName evidence="2">histidine kinase</fullName>
        <ecNumber evidence="2">2.7.13.3</ecNumber>
    </recommendedName>
</protein>
<dbReference type="SUPFAM" id="SSF55874">
    <property type="entry name" value="ATPase domain of HSP90 chaperone/DNA topoisomerase II/histidine kinase"/>
    <property type="match status" value="1"/>
</dbReference>
<evidence type="ECO:0000256" key="4">
    <source>
        <dbReference type="ARBA" id="ARBA00022679"/>
    </source>
</evidence>
<keyword evidence="6 11" id="KW-0418">Kinase</keyword>
<dbReference type="Gene3D" id="1.10.287.130">
    <property type="match status" value="1"/>
</dbReference>
<evidence type="ECO:0000313" key="11">
    <source>
        <dbReference type="EMBL" id="MDN4166097.1"/>
    </source>
</evidence>
<proteinExistence type="predicted"/>
<keyword evidence="7" id="KW-0067">ATP-binding</keyword>
<dbReference type="SUPFAM" id="SSF48452">
    <property type="entry name" value="TPR-like"/>
    <property type="match status" value="2"/>
</dbReference>
<evidence type="ECO:0000256" key="1">
    <source>
        <dbReference type="ARBA" id="ARBA00000085"/>
    </source>
</evidence>
<organism evidence="11 12">
    <name type="scientific">Shiella aurantiaca</name>
    <dbReference type="NCBI Taxonomy" id="3058365"/>
    <lineage>
        <taxon>Bacteria</taxon>
        <taxon>Pseudomonadati</taxon>
        <taxon>Bacteroidota</taxon>
        <taxon>Cytophagia</taxon>
        <taxon>Cytophagales</taxon>
        <taxon>Shiellaceae</taxon>
        <taxon>Shiella</taxon>
    </lineage>
</organism>
<dbReference type="RefSeq" id="WP_320004631.1">
    <property type="nucleotide sequence ID" value="NZ_JAUHJS010000005.1"/>
</dbReference>
<dbReference type="Pfam" id="PF02518">
    <property type="entry name" value="HATPase_c"/>
    <property type="match status" value="1"/>
</dbReference>
<dbReference type="Gene3D" id="1.25.40.10">
    <property type="entry name" value="Tetratricopeptide repeat domain"/>
    <property type="match status" value="1"/>
</dbReference>
<dbReference type="CDD" id="cd00075">
    <property type="entry name" value="HATPase"/>
    <property type="match status" value="1"/>
</dbReference>
<name>A0ABT8F6N8_9BACT</name>
<dbReference type="SMART" id="SM00028">
    <property type="entry name" value="TPR"/>
    <property type="match status" value="6"/>
</dbReference>
<dbReference type="InterPro" id="IPR005467">
    <property type="entry name" value="His_kinase_dom"/>
</dbReference>
<dbReference type="EMBL" id="JAUHJS010000005">
    <property type="protein sequence ID" value="MDN4166097.1"/>
    <property type="molecule type" value="Genomic_DNA"/>
</dbReference>
<keyword evidence="5" id="KW-0547">Nucleotide-binding</keyword>
<dbReference type="InterPro" id="IPR003661">
    <property type="entry name" value="HisK_dim/P_dom"/>
</dbReference>
<dbReference type="PANTHER" id="PTHR42878">
    <property type="entry name" value="TWO-COMPONENT HISTIDINE KINASE"/>
    <property type="match status" value="1"/>
</dbReference>
<keyword evidence="12" id="KW-1185">Reference proteome</keyword>
<sequence>MENTPLYRELQAKLDNAYTLRVNDLAMSIQLAEQARDIAERENWQGLYARALNQLGLFLMIKGEYARAISLSNAALNYFEAMNDTRGIANAKYNIASVYYKSDNFHEGLRYLLECLDLYRTLNDYHNEARVLKSMGTIYEYFGDVPNAIGAYERSITASRFAKDLNLESNAYNPLSGIYLNQGKVELAMSLIEKSIELKRKTNDVRGLAFALYGRGKILSKQGFFEEALSDYLAALEIHQTVGERLGEAMTTHKLGLLYKEKKEYSEAKKYLQMALEVSKAYNISIICIKAYHNLYHIAKLEGRQEEALLYLEEYISSKEAVMNFHTYHVIKSYESLAKIESLELEAKIQREKALIIENKNIELDSFFYRVSHDLKGPISSLMGLNNLVKKDVSDPTAQQYFDMYQAQIVRINTIVMELINLTRMGHGKENKQLIQFEVLINECLQSYSYLPHFTEIQVEVEVSEGLHYYAEWAIVNTILQNLIENAIKYCDPGKEEMIVRVVVKEQKGFLEIIVEDNGHGIPTEHQEKIFEMFFRASEQSNGTGLGLYILKRAVERLGGLVRLMSTPAKGSIFTVTLPFTNINQSQEAAN</sequence>
<dbReference type="PROSITE" id="PS50109">
    <property type="entry name" value="HIS_KIN"/>
    <property type="match status" value="1"/>
</dbReference>
<dbReference type="Pfam" id="PF13424">
    <property type="entry name" value="TPR_12"/>
    <property type="match status" value="2"/>
</dbReference>
<dbReference type="Pfam" id="PF13181">
    <property type="entry name" value="TPR_8"/>
    <property type="match status" value="1"/>
</dbReference>
<keyword evidence="9" id="KW-0802">TPR repeat</keyword>
<dbReference type="InterPro" id="IPR036890">
    <property type="entry name" value="HATPase_C_sf"/>
</dbReference>
<accession>A0ABT8F6N8</accession>